<reference evidence="2 3" key="1">
    <citation type="submission" date="2024-01" db="EMBL/GenBank/DDBJ databases">
        <title>The genomes of 5 underutilized Papilionoideae crops provide insights into root nodulation and disease resistanc.</title>
        <authorList>
            <person name="Yuan L."/>
        </authorList>
    </citation>
    <scope>NUCLEOTIDE SEQUENCE [LARGE SCALE GENOMIC DNA]</scope>
    <source>
        <strain evidence="2">ZHUSHIDOU_FW_LH</strain>
        <tissue evidence="2">Leaf</tissue>
    </source>
</reference>
<evidence type="ECO:0000313" key="3">
    <source>
        <dbReference type="Proteomes" id="UP001372338"/>
    </source>
</evidence>
<feature type="compositionally biased region" description="Basic and acidic residues" evidence="1">
    <location>
        <begin position="174"/>
        <end position="199"/>
    </location>
</feature>
<name>A0AAN9FER3_CROPI</name>
<dbReference type="AlphaFoldDB" id="A0AAN9FER3"/>
<feature type="compositionally biased region" description="Basic and acidic residues" evidence="1">
    <location>
        <begin position="361"/>
        <end position="371"/>
    </location>
</feature>
<evidence type="ECO:0000256" key="1">
    <source>
        <dbReference type="SAM" id="MobiDB-lite"/>
    </source>
</evidence>
<sequence>MASSLSGSHAKPTSEEQDLMDRTRKKVKVGENDDSMIIMDDVINEVQLEKPEQPVEVPPGKKTYLEMAMQYGHKKALCPEAKVFCGLDVAANMVVEDAAVTAETTKEVVGDGSHELTKAPSLECIPGSVEPVMRIPDISEPNNVATKDMEATNDKGIYGPWMVVQKHPRRKQKVDKSKKEDSGVSLESPKKHVPFNEKGKEELVGKGSRFEVLSQQSEDVVTNNVGPTIVTRSVFKGRGPNNNRLKFGPKVEPKKQVGGSKASKPKMGKPGAIPLSVKGSNDQILIPLVNHASSSSGPENPHNNTSREETEEMKRREKEIFAAMSREQNKMWKQFKDGEYVDDILGCSSVLHLQKEHEFLKQQASRNKEGSESDDLSLVNGMEAAVLQSPDKDRGHGGSSGSC</sequence>
<feature type="region of interest" description="Disordered" evidence="1">
    <location>
        <begin position="1"/>
        <end position="31"/>
    </location>
</feature>
<dbReference type="EMBL" id="JAYWIO010000003">
    <property type="protein sequence ID" value="KAK7275127.1"/>
    <property type="molecule type" value="Genomic_DNA"/>
</dbReference>
<keyword evidence="3" id="KW-1185">Reference proteome</keyword>
<feature type="region of interest" description="Disordered" evidence="1">
    <location>
        <begin position="166"/>
        <end position="199"/>
    </location>
</feature>
<feature type="region of interest" description="Disordered" evidence="1">
    <location>
        <begin position="232"/>
        <end position="315"/>
    </location>
</feature>
<accession>A0AAN9FER3</accession>
<dbReference type="Proteomes" id="UP001372338">
    <property type="component" value="Unassembled WGS sequence"/>
</dbReference>
<comment type="caution">
    <text evidence="2">The sequence shown here is derived from an EMBL/GenBank/DDBJ whole genome shotgun (WGS) entry which is preliminary data.</text>
</comment>
<feature type="region of interest" description="Disordered" evidence="1">
    <location>
        <begin position="361"/>
        <end position="403"/>
    </location>
</feature>
<proteinExistence type="predicted"/>
<evidence type="ECO:0000313" key="2">
    <source>
        <dbReference type="EMBL" id="KAK7275127.1"/>
    </source>
</evidence>
<organism evidence="2 3">
    <name type="scientific">Crotalaria pallida</name>
    <name type="common">Smooth rattlebox</name>
    <name type="synonym">Crotalaria striata</name>
    <dbReference type="NCBI Taxonomy" id="3830"/>
    <lineage>
        <taxon>Eukaryota</taxon>
        <taxon>Viridiplantae</taxon>
        <taxon>Streptophyta</taxon>
        <taxon>Embryophyta</taxon>
        <taxon>Tracheophyta</taxon>
        <taxon>Spermatophyta</taxon>
        <taxon>Magnoliopsida</taxon>
        <taxon>eudicotyledons</taxon>
        <taxon>Gunneridae</taxon>
        <taxon>Pentapetalae</taxon>
        <taxon>rosids</taxon>
        <taxon>fabids</taxon>
        <taxon>Fabales</taxon>
        <taxon>Fabaceae</taxon>
        <taxon>Papilionoideae</taxon>
        <taxon>50 kb inversion clade</taxon>
        <taxon>genistoids sensu lato</taxon>
        <taxon>core genistoids</taxon>
        <taxon>Crotalarieae</taxon>
        <taxon>Crotalaria</taxon>
    </lineage>
</organism>
<feature type="compositionally biased region" description="Polar residues" evidence="1">
    <location>
        <begin position="291"/>
        <end position="304"/>
    </location>
</feature>
<protein>
    <submittedName>
        <fullName evidence="2">Uncharacterized protein</fullName>
    </submittedName>
</protein>
<feature type="compositionally biased region" description="Basic and acidic residues" evidence="1">
    <location>
        <begin position="305"/>
        <end position="315"/>
    </location>
</feature>
<gene>
    <name evidence="2" type="ORF">RIF29_16234</name>
</gene>